<feature type="domain" description="CRAL-TRIO" evidence="1">
    <location>
        <begin position="1"/>
        <end position="108"/>
    </location>
</feature>
<dbReference type="Gene3D" id="3.40.525.10">
    <property type="entry name" value="CRAL-TRIO lipid binding domain"/>
    <property type="match status" value="1"/>
</dbReference>
<dbReference type="EMBL" id="KV875910">
    <property type="protein sequence ID" value="RZR73414.1"/>
    <property type="molecule type" value="Genomic_DNA"/>
</dbReference>
<name>A0A445MGK8_ENSVE</name>
<dbReference type="PANTHER" id="PTHR46277:SF3">
    <property type="entry name" value="BINDING PROTEIN, PUTATIVE-RELATED"/>
    <property type="match status" value="1"/>
</dbReference>
<dbReference type="Pfam" id="PF00650">
    <property type="entry name" value="CRAL_TRIO"/>
    <property type="match status" value="1"/>
</dbReference>
<gene>
    <name evidence="2" type="ORF">BHM03_00023841</name>
</gene>
<accession>A0A445MGK8</accession>
<dbReference type="PROSITE" id="PS50191">
    <property type="entry name" value="CRAL_TRIO"/>
    <property type="match status" value="1"/>
</dbReference>
<feature type="non-terminal residue" evidence="2">
    <location>
        <position position="108"/>
    </location>
</feature>
<proteinExistence type="predicted"/>
<protein>
    <recommendedName>
        <fullName evidence="1">CRAL-TRIO domain-containing protein</fullName>
    </recommendedName>
</protein>
<reference evidence="2" key="1">
    <citation type="journal article" date="2018" name="Data Brief">
        <title>Genome sequence data from 17 accessions of Ensete ventricosum, a staple food crop for millions in Ethiopia.</title>
        <authorList>
            <person name="Yemataw Z."/>
            <person name="Muzemil S."/>
            <person name="Ambachew D."/>
            <person name="Tripathi L."/>
            <person name="Tesfaye K."/>
            <person name="Chala A."/>
            <person name="Farbos A."/>
            <person name="O'Neill P."/>
            <person name="Moore K."/>
            <person name="Grant M."/>
            <person name="Studholme D.J."/>
        </authorList>
    </citation>
    <scope>NUCLEOTIDE SEQUENCE [LARGE SCALE GENOMIC DNA]</scope>
    <source>
        <tissue evidence="2">Leaf</tissue>
    </source>
</reference>
<dbReference type="AlphaFoldDB" id="A0A445MGK8"/>
<dbReference type="InterPro" id="IPR001251">
    <property type="entry name" value="CRAL-TRIO_dom"/>
</dbReference>
<dbReference type="CDD" id="cd00170">
    <property type="entry name" value="SEC14"/>
    <property type="match status" value="1"/>
</dbReference>
<dbReference type="Proteomes" id="UP000290560">
    <property type="component" value="Unassembled WGS sequence"/>
</dbReference>
<dbReference type="PANTHER" id="PTHR46277">
    <property type="entry name" value="OS03G0850700 PROTEIN"/>
    <property type="match status" value="1"/>
</dbReference>
<dbReference type="InterPro" id="IPR036865">
    <property type="entry name" value="CRAL-TRIO_dom_sf"/>
</dbReference>
<evidence type="ECO:0000313" key="2">
    <source>
        <dbReference type="EMBL" id="RZR73414.1"/>
    </source>
</evidence>
<dbReference type="SUPFAM" id="SSF52087">
    <property type="entry name" value="CRAL/TRIO domain"/>
    <property type="match status" value="1"/>
</dbReference>
<evidence type="ECO:0000259" key="1">
    <source>
        <dbReference type="PROSITE" id="PS50191"/>
    </source>
</evidence>
<sequence length="108" mass="12643">MFAHILIALADNDGTLSIMTLQNYYPERLGRVFLVHVPYLFMKAWKIIYPFMDKNTRKKVIAPQIPCPFSLHFYMGKVIMFVFVEDKNLRATLLEDIDEKQLPEIYGG</sequence>
<organism evidence="2">
    <name type="scientific">Ensete ventricosum</name>
    <name type="common">Abyssinian banana</name>
    <name type="synonym">Musa ensete</name>
    <dbReference type="NCBI Taxonomy" id="4639"/>
    <lineage>
        <taxon>Eukaryota</taxon>
        <taxon>Viridiplantae</taxon>
        <taxon>Streptophyta</taxon>
        <taxon>Embryophyta</taxon>
        <taxon>Tracheophyta</taxon>
        <taxon>Spermatophyta</taxon>
        <taxon>Magnoliopsida</taxon>
        <taxon>Liliopsida</taxon>
        <taxon>Zingiberales</taxon>
        <taxon>Musaceae</taxon>
        <taxon>Ensete</taxon>
    </lineage>
</organism>